<keyword evidence="2" id="KW-1185">Reference proteome</keyword>
<evidence type="ECO:0000313" key="2">
    <source>
        <dbReference type="Proteomes" id="UP001280121"/>
    </source>
</evidence>
<dbReference type="EMBL" id="JANJYI010000005">
    <property type="protein sequence ID" value="KAK2650884.1"/>
    <property type="molecule type" value="Genomic_DNA"/>
</dbReference>
<dbReference type="Proteomes" id="UP001280121">
    <property type="component" value="Unassembled WGS sequence"/>
</dbReference>
<evidence type="ECO:0000313" key="1">
    <source>
        <dbReference type="EMBL" id="KAK2650884.1"/>
    </source>
</evidence>
<gene>
    <name evidence="1" type="ORF">Ddye_018373</name>
</gene>
<sequence>MAEQFETATGKTLDWVSRYPEKLLKIYYEFLIKGQRPKLDSGSVVLMAADVGVSMEFDLNHSI</sequence>
<comment type="caution">
    <text evidence="1">The sequence shown here is derived from an EMBL/GenBank/DDBJ whole genome shotgun (WGS) entry which is preliminary data.</text>
</comment>
<name>A0AAD9UB87_9ROSI</name>
<organism evidence="1 2">
    <name type="scientific">Dipteronia dyeriana</name>
    <dbReference type="NCBI Taxonomy" id="168575"/>
    <lineage>
        <taxon>Eukaryota</taxon>
        <taxon>Viridiplantae</taxon>
        <taxon>Streptophyta</taxon>
        <taxon>Embryophyta</taxon>
        <taxon>Tracheophyta</taxon>
        <taxon>Spermatophyta</taxon>
        <taxon>Magnoliopsida</taxon>
        <taxon>eudicotyledons</taxon>
        <taxon>Gunneridae</taxon>
        <taxon>Pentapetalae</taxon>
        <taxon>rosids</taxon>
        <taxon>malvids</taxon>
        <taxon>Sapindales</taxon>
        <taxon>Sapindaceae</taxon>
        <taxon>Hippocastanoideae</taxon>
        <taxon>Acereae</taxon>
        <taxon>Dipteronia</taxon>
    </lineage>
</organism>
<dbReference type="AlphaFoldDB" id="A0AAD9UB87"/>
<reference evidence="1" key="1">
    <citation type="journal article" date="2023" name="Plant J.">
        <title>Genome sequences and population genomics provide insights into the demographic history, inbreeding, and mutation load of two 'living fossil' tree species of Dipteronia.</title>
        <authorList>
            <person name="Feng Y."/>
            <person name="Comes H.P."/>
            <person name="Chen J."/>
            <person name="Zhu S."/>
            <person name="Lu R."/>
            <person name="Zhang X."/>
            <person name="Li P."/>
            <person name="Qiu J."/>
            <person name="Olsen K.M."/>
            <person name="Qiu Y."/>
        </authorList>
    </citation>
    <scope>NUCLEOTIDE SEQUENCE</scope>
    <source>
        <strain evidence="1">KIB01</strain>
    </source>
</reference>
<proteinExistence type="predicted"/>
<accession>A0AAD9UB87</accession>
<protein>
    <submittedName>
        <fullName evidence="1">Uncharacterized protein</fullName>
    </submittedName>
</protein>